<feature type="transmembrane region" description="Helical" evidence="1">
    <location>
        <begin position="15"/>
        <end position="33"/>
    </location>
</feature>
<gene>
    <name evidence="2" type="ORF">CEXT_792821</name>
</gene>
<evidence type="ECO:0000256" key="1">
    <source>
        <dbReference type="SAM" id="Phobius"/>
    </source>
</evidence>
<keyword evidence="1" id="KW-0812">Transmembrane</keyword>
<comment type="caution">
    <text evidence="2">The sequence shown here is derived from an EMBL/GenBank/DDBJ whole genome shotgun (WGS) entry which is preliminary data.</text>
</comment>
<evidence type="ECO:0000313" key="2">
    <source>
        <dbReference type="EMBL" id="GIX72156.1"/>
    </source>
</evidence>
<proteinExistence type="predicted"/>
<sequence length="98" mass="11305">MSDQLFRRPEESRPLLTKLVFLFFLVCFLFSGIGRVKRGDPMARLLPCAQCSLICLCGWSLSALNHPTPHRLFTPERRCIRVSPIVSYRHDWDLDISG</sequence>
<evidence type="ECO:0000313" key="3">
    <source>
        <dbReference type="Proteomes" id="UP001054945"/>
    </source>
</evidence>
<keyword evidence="1" id="KW-1133">Transmembrane helix</keyword>
<keyword evidence="3" id="KW-1185">Reference proteome</keyword>
<keyword evidence="1" id="KW-0472">Membrane</keyword>
<dbReference type="AlphaFoldDB" id="A0AAV4MJI1"/>
<dbReference type="Proteomes" id="UP001054945">
    <property type="component" value="Unassembled WGS sequence"/>
</dbReference>
<evidence type="ECO:0008006" key="4">
    <source>
        <dbReference type="Google" id="ProtNLM"/>
    </source>
</evidence>
<reference evidence="2 3" key="1">
    <citation type="submission" date="2021-06" db="EMBL/GenBank/DDBJ databases">
        <title>Caerostris extrusa draft genome.</title>
        <authorList>
            <person name="Kono N."/>
            <person name="Arakawa K."/>
        </authorList>
    </citation>
    <scope>NUCLEOTIDE SEQUENCE [LARGE SCALE GENOMIC DNA]</scope>
</reference>
<protein>
    <recommendedName>
        <fullName evidence="4">Secreted protein</fullName>
    </recommendedName>
</protein>
<name>A0AAV4MJI1_CAEEX</name>
<accession>A0AAV4MJI1</accession>
<dbReference type="EMBL" id="BPLR01019824">
    <property type="protein sequence ID" value="GIX72156.1"/>
    <property type="molecule type" value="Genomic_DNA"/>
</dbReference>
<organism evidence="2 3">
    <name type="scientific">Caerostris extrusa</name>
    <name type="common">Bark spider</name>
    <name type="synonym">Caerostris bankana</name>
    <dbReference type="NCBI Taxonomy" id="172846"/>
    <lineage>
        <taxon>Eukaryota</taxon>
        <taxon>Metazoa</taxon>
        <taxon>Ecdysozoa</taxon>
        <taxon>Arthropoda</taxon>
        <taxon>Chelicerata</taxon>
        <taxon>Arachnida</taxon>
        <taxon>Araneae</taxon>
        <taxon>Araneomorphae</taxon>
        <taxon>Entelegynae</taxon>
        <taxon>Araneoidea</taxon>
        <taxon>Araneidae</taxon>
        <taxon>Caerostris</taxon>
    </lineage>
</organism>